<evidence type="ECO:0000256" key="7">
    <source>
        <dbReference type="ARBA" id="ARBA00023277"/>
    </source>
</evidence>
<dbReference type="PANTHER" id="PTHR38050:SF2">
    <property type="entry name" value="FERULOYL ESTERASE C-RELATED"/>
    <property type="match status" value="1"/>
</dbReference>
<dbReference type="Proteomes" id="UP000433883">
    <property type="component" value="Unassembled WGS sequence"/>
</dbReference>
<dbReference type="SUPFAM" id="SSF53474">
    <property type="entry name" value="alpha/beta-Hydrolases"/>
    <property type="match status" value="1"/>
</dbReference>
<dbReference type="AlphaFoldDB" id="A0A8H3V3C6"/>
<proteinExistence type="predicted"/>
<name>A0A8H3V3C6_VENIN</name>
<dbReference type="InterPro" id="IPR029058">
    <property type="entry name" value="AB_hydrolase_fold"/>
</dbReference>
<reference evidence="12 13" key="1">
    <citation type="submission" date="2019-11" db="EMBL/GenBank/DDBJ databases">
        <title>Venturia inaequalis Genome Resource.</title>
        <authorList>
            <person name="Lichtner F.J."/>
        </authorList>
    </citation>
    <scope>NUCLEOTIDE SEQUENCE [LARGE SCALE GENOMIC DNA]</scope>
    <source>
        <strain evidence="12">Bline_iso_100314</strain>
    </source>
</reference>
<evidence type="ECO:0000256" key="5">
    <source>
        <dbReference type="ARBA" id="ARBA00022729"/>
    </source>
</evidence>
<keyword evidence="4" id="KW-0858">Xylan degradation</keyword>
<evidence type="ECO:0000256" key="6">
    <source>
        <dbReference type="ARBA" id="ARBA00022801"/>
    </source>
</evidence>
<evidence type="ECO:0000256" key="4">
    <source>
        <dbReference type="ARBA" id="ARBA00022651"/>
    </source>
</evidence>
<sequence length="422" mass="46472">MKPPSLQAALLSTLTLLTPSNAKTIEADPSPGCLNSISHETLAEISTKLENHPIKVTLPPTYDAKKPAPLILVYNDRDVTLENMVQVTAFSDGKNPWLSDANFPNPSDSPLPPNTDLEWTSALLTHLTASYCIDKRKIHASGIGTGGGMLSLLACHPTLSTQISSFAAISAAFYNDQAPSSPWAERNCSPGRRPIPLMEIHGNRDTRWGYWPPGVEGEIQGLGPVGWLDLWKERQVCGDKVGEPGPAEFSNATYISRLEHGRVSEGVEFGGGAVRVAYRCHVDGVSGDVEKKDEDMRDVSSLTLLHYSLRDVGYGWPRLYLKAEPKIKVNGHEAYPPGDIYFDATKLVLEWFETHPLPGREELARQAKELRDENYAKVRMEGEEAAKAMMTDAPRPKGSEKVEGEMNRKKAEGGSDRWKDEL</sequence>
<dbReference type="EC" id="3.1.1.73" evidence="2"/>
<dbReference type="GO" id="GO:0045493">
    <property type="term" value="P:xylan catabolic process"/>
    <property type="evidence" value="ECO:0007669"/>
    <property type="project" value="UniProtKB-KW"/>
</dbReference>
<organism evidence="12 13">
    <name type="scientific">Venturia inaequalis</name>
    <name type="common">Apple scab fungus</name>
    <dbReference type="NCBI Taxonomy" id="5025"/>
    <lineage>
        <taxon>Eukaryota</taxon>
        <taxon>Fungi</taxon>
        <taxon>Dikarya</taxon>
        <taxon>Ascomycota</taxon>
        <taxon>Pezizomycotina</taxon>
        <taxon>Dothideomycetes</taxon>
        <taxon>Pleosporomycetidae</taxon>
        <taxon>Venturiales</taxon>
        <taxon>Venturiaceae</taxon>
        <taxon>Venturia</taxon>
    </lineage>
</organism>
<evidence type="ECO:0000313" key="12">
    <source>
        <dbReference type="EMBL" id="KAE9981704.1"/>
    </source>
</evidence>
<keyword evidence="8" id="KW-0624">Polysaccharide degradation</keyword>
<protein>
    <recommendedName>
        <fullName evidence="2">feruloyl esterase</fullName>
        <ecNumber evidence="2">3.1.1.73</ecNumber>
    </recommendedName>
</protein>
<evidence type="ECO:0000256" key="1">
    <source>
        <dbReference type="ARBA" id="ARBA00004613"/>
    </source>
</evidence>
<dbReference type="EMBL" id="WNWQ01000054">
    <property type="protein sequence ID" value="KAE9981704.1"/>
    <property type="molecule type" value="Genomic_DNA"/>
</dbReference>
<keyword evidence="5 11" id="KW-0732">Signal</keyword>
<evidence type="ECO:0000256" key="3">
    <source>
        <dbReference type="ARBA" id="ARBA00022525"/>
    </source>
</evidence>
<dbReference type="PANTHER" id="PTHR38050">
    <property type="match status" value="1"/>
</dbReference>
<gene>
    <name evidence="12" type="ORF">BLS_007101</name>
</gene>
<evidence type="ECO:0000256" key="8">
    <source>
        <dbReference type="ARBA" id="ARBA00023326"/>
    </source>
</evidence>
<comment type="catalytic activity">
    <reaction evidence="9">
        <text>feruloyl-polysaccharide + H2O = ferulate + polysaccharide.</text>
        <dbReference type="EC" id="3.1.1.73"/>
    </reaction>
</comment>
<keyword evidence="7" id="KW-0119">Carbohydrate metabolism</keyword>
<dbReference type="GO" id="GO:0030600">
    <property type="term" value="F:feruloyl esterase activity"/>
    <property type="evidence" value="ECO:0007669"/>
    <property type="project" value="UniProtKB-EC"/>
</dbReference>
<evidence type="ECO:0000313" key="13">
    <source>
        <dbReference type="Proteomes" id="UP000433883"/>
    </source>
</evidence>
<feature type="chain" id="PRO_5034092163" description="feruloyl esterase" evidence="11">
    <location>
        <begin position="23"/>
        <end position="422"/>
    </location>
</feature>
<accession>A0A8H3V3C6</accession>
<evidence type="ECO:0000256" key="10">
    <source>
        <dbReference type="SAM" id="MobiDB-lite"/>
    </source>
</evidence>
<comment type="caution">
    <text evidence="12">The sequence shown here is derived from an EMBL/GenBank/DDBJ whole genome shotgun (WGS) entry which is preliminary data.</text>
</comment>
<dbReference type="GO" id="GO:0005576">
    <property type="term" value="C:extracellular region"/>
    <property type="evidence" value="ECO:0007669"/>
    <property type="project" value="UniProtKB-SubCell"/>
</dbReference>
<dbReference type="Gene3D" id="3.40.50.1820">
    <property type="entry name" value="alpha/beta hydrolase"/>
    <property type="match status" value="1"/>
</dbReference>
<evidence type="ECO:0000256" key="11">
    <source>
        <dbReference type="SAM" id="SignalP"/>
    </source>
</evidence>
<feature type="signal peptide" evidence="11">
    <location>
        <begin position="1"/>
        <end position="22"/>
    </location>
</feature>
<feature type="region of interest" description="Disordered" evidence="10">
    <location>
        <begin position="381"/>
        <end position="422"/>
    </location>
</feature>
<keyword evidence="6" id="KW-0378">Hydrolase</keyword>
<keyword evidence="3" id="KW-0964">Secreted</keyword>
<comment type="subcellular location">
    <subcellularLocation>
        <location evidence="1">Secreted</location>
    </subcellularLocation>
</comment>
<feature type="compositionally biased region" description="Basic and acidic residues" evidence="10">
    <location>
        <begin position="394"/>
        <end position="422"/>
    </location>
</feature>
<evidence type="ECO:0000256" key="2">
    <source>
        <dbReference type="ARBA" id="ARBA00013091"/>
    </source>
</evidence>
<dbReference type="InterPro" id="IPR043595">
    <property type="entry name" value="FaeB/C/D"/>
</dbReference>
<evidence type="ECO:0000256" key="9">
    <source>
        <dbReference type="ARBA" id="ARBA00034075"/>
    </source>
</evidence>